<evidence type="ECO:0000313" key="3">
    <source>
        <dbReference type="EMBL" id="JAT03674.1"/>
    </source>
</evidence>
<accession>A0A1B6JXP7</accession>
<feature type="chain" id="PRO_5008586206" description="Cyclase" evidence="2">
    <location>
        <begin position="18"/>
        <end position="262"/>
    </location>
</feature>
<feature type="signal peptide" evidence="2">
    <location>
        <begin position="1"/>
        <end position="17"/>
    </location>
</feature>
<reference evidence="3" key="1">
    <citation type="submission" date="2015-11" db="EMBL/GenBank/DDBJ databases">
        <title>De novo transcriptome assembly of four potential Pierce s Disease insect vectors from Arizona vineyards.</title>
        <authorList>
            <person name="Tassone E.E."/>
        </authorList>
    </citation>
    <scope>NUCLEOTIDE SEQUENCE</scope>
</reference>
<dbReference type="InterPro" id="IPR007325">
    <property type="entry name" value="KFase/CYL"/>
</dbReference>
<dbReference type="InterPro" id="IPR037175">
    <property type="entry name" value="KFase_sf"/>
</dbReference>
<gene>
    <name evidence="3" type="ORF">g.18660</name>
</gene>
<evidence type="ECO:0000256" key="1">
    <source>
        <dbReference type="ARBA" id="ARBA00007865"/>
    </source>
</evidence>
<dbReference type="PANTHER" id="PTHR31118:SF12">
    <property type="entry name" value="CYCLASE-LIKE PROTEIN 2"/>
    <property type="match status" value="1"/>
</dbReference>
<comment type="similarity">
    <text evidence="1">Belongs to the Cyclase 1 superfamily.</text>
</comment>
<keyword evidence="2" id="KW-0732">Signal</keyword>
<proteinExistence type="inferred from homology"/>
<organism evidence="3">
    <name type="scientific">Homalodisca liturata</name>
    <dbReference type="NCBI Taxonomy" id="320908"/>
    <lineage>
        <taxon>Eukaryota</taxon>
        <taxon>Metazoa</taxon>
        <taxon>Ecdysozoa</taxon>
        <taxon>Arthropoda</taxon>
        <taxon>Hexapoda</taxon>
        <taxon>Insecta</taxon>
        <taxon>Pterygota</taxon>
        <taxon>Neoptera</taxon>
        <taxon>Paraneoptera</taxon>
        <taxon>Hemiptera</taxon>
        <taxon>Auchenorrhyncha</taxon>
        <taxon>Membracoidea</taxon>
        <taxon>Cicadellidae</taxon>
        <taxon>Cicadellinae</taxon>
        <taxon>Proconiini</taxon>
        <taxon>Homalodisca</taxon>
    </lineage>
</organism>
<dbReference type="AlphaFoldDB" id="A0A1B6JXP7"/>
<dbReference type="GO" id="GO:0019441">
    <property type="term" value="P:L-tryptophan catabolic process to kynurenine"/>
    <property type="evidence" value="ECO:0007669"/>
    <property type="project" value="InterPro"/>
</dbReference>
<dbReference type="Pfam" id="PF04199">
    <property type="entry name" value="Cyclase"/>
    <property type="match status" value="1"/>
</dbReference>
<dbReference type="PANTHER" id="PTHR31118">
    <property type="entry name" value="CYCLASE-LIKE PROTEIN 2"/>
    <property type="match status" value="1"/>
</dbReference>
<dbReference type="Gene3D" id="3.50.30.50">
    <property type="entry name" value="Putative cyclase"/>
    <property type="match status" value="1"/>
</dbReference>
<evidence type="ECO:0000256" key="2">
    <source>
        <dbReference type="SAM" id="SignalP"/>
    </source>
</evidence>
<name>A0A1B6JXP7_9HEMI</name>
<sequence>MYSLFTMLAYTLPLVLSEMSEPVDLTHTYDEDTLHFSVYRSFNLTKVYMQGVNTFFSSNDFQTAEHLGTHMDAPYHFNPDGVRVDEILVSRFIGQAVIVDLRTKAQADPEYLVTPEDFIEWERHYGPIPKGAIIILDFGWAVKYTNPQEFFGTANINDYTTYRFPGLSVAGARWLINTGRVYGIGTDTASIDCGRSTDFPAHKVLSQTTIYNLEMVALPTEPLPPTGFQIAALPMKIREGTGAPVRIVAIPNPFLHHTNMPL</sequence>
<dbReference type="SUPFAM" id="SSF102198">
    <property type="entry name" value="Putative cyclase"/>
    <property type="match status" value="1"/>
</dbReference>
<evidence type="ECO:0008006" key="4">
    <source>
        <dbReference type="Google" id="ProtNLM"/>
    </source>
</evidence>
<dbReference type="EMBL" id="GECU01004033">
    <property type="protein sequence ID" value="JAT03674.1"/>
    <property type="molecule type" value="Transcribed_RNA"/>
</dbReference>
<dbReference type="GO" id="GO:0004061">
    <property type="term" value="F:arylformamidase activity"/>
    <property type="evidence" value="ECO:0007669"/>
    <property type="project" value="InterPro"/>
</dbReference>
<protein>
    <recommendedName>
        <fullName evidence="4">Cyclase</fullName>
    </recommendedName>
</protein>